<dbReference type="RefSeq" id="WP_088570466.1">
    <property type="nucleotide sequence ID" value="NZ_FYEK01000012.1"/>
</dbReference>
<dbReference type="CDD" id="cd00829">
    <property type="entry name" value="SCP-x_thiolase"/>
    <property type="match status" value="1"/>
</dbReference>
<dbReference type="InterPro" id="IPR020616">
    <property type="entry name" value="Thiolase_N"/>
</dbReference>
<feature type="domain" description="Thiolase N-terminal" evidence="1">
    <location>
        <begin position="4"/>
        <end position="221"/>
    </location>
</feature>
<dbReference type="PANTHER" id="PTHR42870:SF6">
    <property type="entry name" value="ACETYL-COA C-ACYLTRANSFERASE"/>
    <property type="match status" value="1"/>
</dbReference>
<keyword evidence="3" id="KW-0808">Transferase</keyword>
<evidence type="ECO:0000259" key="1">
    <source>
        <dbReference type="Pfam" id="PF00108"/>
    </source>
</evidence>
<accession>A0A212QNS0</accession>
<gene>
    <name evidence="3" type="ORF">SAMN02746019_00026600</name>
</gene>
<dbReference type="SUPFAM" id="SSF53901">
    <property type="entry name" value="Thiolase-like"/>
    <property type="match status" value="1"/>
</dbReference>
<dbReference type="PIRSF" id="PIRSF000429">
    <property type="entry name" value="Ac-CoA_Ac_transf"/>
    <property type="match status" value="1"/>
</dbReference>
<dbReference type="NCBIfam" id="NF004720">
    <property type="entry name" value="PRK06064.1"/>
    <property type="match status" value="1"/>
</dbReference>
<dbReference type="InterPro" id="IPR016039">
    <property type="entry name" value="Thiolase-like"/>
</dbReference>
<dbReference type="EMBL" id="FYEK01000012">
    <property type="protein sequence ID" value="SNB61049.1"/>
    <property type="molecule type" value="Genomic_DNA"/>
</dbReference>
<evidence type="ECO:0000259" key="2">
    <source>
        <dbReference type="Pfam" id="PF22691"/>
    </source>
</evidence>
<dbReference type="GO" id="GO:0016747">
    <property type="term" value="F:acyltransferase activity, transferring groups other than amino-acyl groups"/>
    <property type="evidence" value="ECO:0007669"/>
    <property type="project" value="InterPro"/>
</dbReference>
<evidence type="ECO:0000313" key="3">
    <source>
        <dbReference type="EMBL" id="SNB61049.1"/>
    </source>
</evidence>
<dbReference type="AlphaFoldDB" id="A0A212QNS0"/>
<dbReference type="Proteomes" id="UP000197025">
    <property type="component" value="Unassembled WGS sequence"/>
</dbReference>
<dbReference type="PANTHER" id="PTHR42870">
    <property type="entry name" value="ACETYL-COA C-ACETYLTRANSFERASE"/>
    <property type="match status" value="1"/>
</dbReference>
<dbReference type="InterPro" id="IPR002155">
    <property type="entry name" value="Thiolase"/>
</dbReference>
<reference evidence="4" key="1">
    <citation type="submission" date="2017-06" db="EMBL/GenBank/DDBJ databases">
        <authorList>
            <person name="Varghese N."/>
            <person name="Submissions S."/>
        </authorList>
    </citation>
    <scope>NUCLEOTIDE SEQUENCE [LARGE SCALE GENOMIC DNA]</scope>
    <source>
        <strain evidence="4">JAD2</strain>
    </source>
</reference>
<dbReference type="OrthoDB" id="9785768at2"/>
<dbReference type="InterPro" id="IPR055140">
    <property type="entry name" value="Thiolase_C_2"/>
</dbReference>
<dbReference type="Pfam" id="PF22691">
    <property type="entry name" value="Thiolase_C_1"/>
    <property type="match status" value="1"/>
</dbReference>
<keyword evidence="4" id="KW-1185">Reference proteome</keyword>
<sequence length="385" mass="40635">MREVAIIGIGQTPVGEHWDKGLRELALEALEAALRDAGVERVDALLVGNMLSGQIEAQEHLGALVADFAGMHGVEAVKVEAACASGAAALRLGYAMVAGGLADRVAVVGVEKMTDASGEQITAALATAADAEYEAVQGLTFTALNALLMRRYMHEHGYRREDFAPFSINAHRNAVHNPYAMLRFPITAEAFASARMIADPITLLDASPVCDGAAAVILCPAEEARAFQERPVRIRASAVATDTVALHDRRDPLWLEAVALSAHRAFQQAGVGPEDIDFFELHDAFTIMAALSLEACGFAPRGRGVALALEGAIFREGQLPIATMGGLKARGHPVGATGLYQIVEAVLQLRGQAGPNQIPHARLGMTQNIGGTGATVITHILEAMD</sequence>
<dbReference type="InParanoid" id="A0A212QNS0"/>
<evidence type="ECO:0000313" key="4">
    <source>
        <dbReference type="Proteomes" id="UP000197025"/>
    </source>
</evidence>
<organism evidence="3 4">
    <name type="scientific">Thermoflexus hugenholtzii JAD2</name>
    <dbReference type="NCBI Taxonomy" id="877466"/>
    <lineage>
        <taxon>Bacteria</taxon>
        <taxon>Bacillati</taxon>
        <taxon>Chloroflexota</taxon>
        <taxon>Thermoflexia</taxon>
        <taxon>Thermoflexales</taxon>
        <taxon>Thermoflexaceae</taxon>
        <taxon>Thermoflexus</taxon>
    </lineage>
</organism>
<feature type="domain" description="Thiolase C-terminal" evidence="2">
    <location>
        <begin position="239"/>
        <end position="382"/>
    </location>
</feature>
<dbReference type="Gene3D" id="3.40.47.10">
    <property type="match status" value="1"/>
</dbReference>
<proteinExistence type="predicted"/>
<name>A0A212QNS0_9CHLR</name>
<dbReference type="Pfam" id="PF00108">
    <property type="entry name" value="Thiolase_N"/>
    <property type="match status" value="1"/>
</dbReference>
<protein>
    <submittedName>
        <fullName evidence="3">Acetyl-CoA C-acetyltransferase</fullName>
    </submittedName>
</protein>